<evidence type="ECO:0000313" key="3">
    <source>
        <dbReference type="Proteomes" id="UP001479436"/>
    </source>
</evidence>
<comment type="caution">
    <text evidence="2">The sequence shown here is derived from an EMBL/GenBank/DDBJ whole genome shotgun (WGS) entry which is preliminary data.</text>
</comment>
<name>A0ABR2WUX4_9FUNG</name>
<dbReference type="Proteomes" id="UP001479436">
    <property type="component" value="Unassembled WGS sequence"/>
</dbReference>
<evidence type="ECO:0000256" key="1">
    <source>
        <dbReference type="SAM" id="SignalP"/>
    </source>
</evidence>
<evidence type="ECO:0000313" key="2">
    <source>
        <dbReference type="EMBL" id="KAK9765338.1"/>
    </source>
</evidence>
<sequence length="161" mass="17049">MKFISSASIAVIVGLLVVTPAVTAIPRQLALEDMEVVNVDSLINELDNDVLLRDDIFGAGGKETLISKLVGGGYKGAIADQVVHSFLNKFGDQLGVDLAGLVDAIINTNGPDTQAVLDALKKSKKFIPLSKILESFGGAPEIDRVVESVKKLLGSRLKHKA</sequence>
<dbReference type="EMBL" id="JASJQH010000282">
    <property type="protein sequence ID" value="KAK9765338.1"/>
    <property type="molecule type" value="Genomic_DNA"/>
</dbReference>
<feature type="chain" id="PRO_5046578760" evidence="1">
    <location>
        <begin position="25"/>
        <end position="161"/>
    </location>
</feature>
<protein>
    <submittedName>
        <fullName evidence="2">Uncharacterized protein</fullName>
    </submittedName>
</protein>
<feature type="signal peptide" evidence="1">
    <location>
        <begin position="1"/>
        <end position="24"/>
    </location>
</feature>
<keyword evidence="1" id="KW-0732">Signal</keyword>
<keyword evidence="3" id="KW-1185">Reference proteome</keyword>
<gene>
    <name evidence="2" type="ORF">K7432_006406</name>
</gene>
<organism evidence="2 3">
    <name type="scientific">Basidiobolus ranarum</name>
    <dbReference type="NCBI Taxonomy" id="34480"/>
    <lineage>
        <taxon>Eukaryota</taxon>
        <taxon>Fungi</taxon>
        <taxon>Fungi incertae sedis</taxon>
        <taxon>Zoopagomycota</taxon>
        <taxon>Entomophthoromycotina</taxon>
        <taxon>Basidiobolomycetes</taxon>
        <taxon>Basidiobolales</taxon>
        <taxon>Basidiobolaceae</taxon>
        <taxon>Basidiobolus</taxon>
    </lineage>
</organism>
<accession>A0ABR2WUX4</accession>
<reference evidence="2 3" key="1">
    <citation type="submission" date="2023-04" db="EMBL/GenBank/DDBJ databases">
        <title>Genome of Basidiobolus ranarum AG-B5.</title>
        <authorList>
            <person name="Stajich J.E."/>
            <person name="Carter-House D."/>
            <person name="Gryganskyi A."/>
        </authorList>
    </citation>
    <scope>NUCLEOTIDE SEQUENCE [LARGE SCALE GENOMIC DNA]</scope>
    <source>
        <strain evidence="2 3">AG-B5</strain>
    </source>
</reference>
<proteinExistence type="predicted"/>